<comment type="caution">
    <text evidence="2">The sequence shown here is derived from an EMBL/GenBank/DDBJ whole genome shotgun (WGS) entry which is preliminary data.</text>
</comment>
<keyword evidence="3" id="KW-1185">Reference proteome</keyword>
<feature type="compositionally biased region" description="Polar residues" evidence="1">
    <location>
        <begin position="25"/>
        <end position="62"/>
    </location>
</feature>
<accession>A0A4Y2H9F0</accession>
<feature type="region of interest" description="Disordered" evidence="1">
    <location>
        <begin position="117"/>
        <end position="234"/>
    </location>
</feature>
<feature type="non-terminal residue" evidence="2">
    <location>
        <position position="234"/>
    </location>
</feature>
<evidence type="ECO:0000313" key="3">
    <source>
        <dbReference type="Proteomes" id="UP000499080"/>
    </source>
</evidence>
<evidence type="ECO:0000256" key="1">
    <source>
        <dbReference type="SAM" id="MobiDB-lite"/>
    </source>
</evidence>
<evidence type="ECO:0000313" key="2">
    <source>
        <dbReference type="EMBL" id="GBM61665.1"/>
    </source>
</evidence>
<feature type="compositionally biased region" description="Low complexity" evidence="1">
    <location>
        <begin position="13"/>
        <end position="24"/>
    </location>
</feature>
<gene>
    <name evidence="2" type="ORF">AVEN_133452_1</name>
</gene>
<dbReference type="AlphaFoldDB" id="A0A4Y2H9F0"/>
<feature type="compositionally biased region" description="Polar residues" evidence="1">
    <location>
        <begin position="186"/>
        <end position="234"/>
    </location>
</feature>
<proteinExistence type="predicted"/>
<sequence>MDRQYDVRRPQGSTWSPVTPSTPSFNPTKFTPSTQQNTWKPFQTSGSNGNDQNDVIQGSVQVDPSGGYVHTFGAPRKQSAPQTPSIAPIQNYQNSPYQDSVTITSTPRYTQQIIIPTNDVGSQFKSPARQTSNQSNSSQFSPVQQSPQRSGQASPAFYQPQNNGFDNRVDSNSSTMIIHPARKASSPYQPGRQDSYQTNRQDSVPYQVNRQDSVPYQVNRQDSVPYQVNRQDSV</sequence>
<feature type="region of interest" description="Disordered" evidence="1">
    <location>
        <begin position="1"/>
        <end position="101"/>
    </location>
</feature>
<reference evidence="2 3" key="1">
    <citation type="journal article" date="2019" name="Sci. Rep.">
        <title>Orb-weaving spider Araneus ventricosus genome elucidates the spidroin gene catalogue.</title>
        <authorList>
            <person name="Kono N."/>
            <person name="Nakamura H."/>
            <person name="Ohtoshi R."/>
            <person name="Moran D.A.P."/>
            <person name="Shinohara A."/>
            <person name="Yoshida Y."/>
            <person name="Fujiwara M."/>
            <person name="Mori M."/>
            <person name="Tomita M."/>
            <person name="Arakawa K."/>
        </authorList>
    </citation>
    <scope>NUCLEOTIDE SEQUENCE [LARGE SCALE GENOMIC DNA]</scope>
</reference>
<dbReference type="EMBL" id="BGPR01001778">
    <property type="protein sequence ID" value="GBM61665.1"/>
    <property type="molecule type" value="Genomic_DNA"/>
</dbReference>
<organism evidence="2 3">
    <name type="scientific">Araneus ventricosus</name>
    <name type="common">Orbweaver spider</name>
    <name type="synonym">Epeira ventricosa</name>
    <dbReference type="NCBI Taxonomy" id="182803"/>
    <lineage>
        <taxon>Eukaryota</taxon>
        <taxon>Metazoa</taxon>
        <taxon>Ecdysozoa</taxon>
        <taxon>Arthropoda</taxon>
        <taxon>Chelicerata</taxon>
        <taxon>Arachnida</taxon>
        <taxon>Araneae</taxon>
        <taxon>Araneomorphae</taxon>
        <taxon>Entelegynae</taxon>
        <taxon>Araneoidea</taxon>
        <taxon>Araneidae</taxon>
        <taxon>Araneus</taxon>
    </lineage>
</organism>
<feature type="compositionally biased region" description="Polar residues" evidence="1">
    <location>
        <begin position="159"/>
        <end position="176"/>
    </location>
</feature>
<dbReference type="Proteomes" id="UP000499080">
    <property type="component" value="Unassembled WGS sequence"/>
</dbReference>
<feature type="compositionally biased region" description="Low complexity" evidence="1">
    <location>
        <begin position="129"/>
        <end position="150"/>
    </location>
</feature>
<protein>
    <submittedName>
        <fullName evidence="2">Uncharacterized protein</fullName>
    </submittedName>
</protein>
<name>A0A4Y2H9F0_ARAVE</name>
<feature type="compositionally biased region" description="Polar residues" evidence="1">
    <location>
        <begin position="79"/>
        <end position="101"/>
    </location>
</feature>